<comment type="caution">
    <text evidence="2">The sequence shown here is derived from an EMBL/GenBank/DDBJ whole genome shotgun (WGS) entry which is preliminary data.</text>
</comment>
<dbReference type="PANTHER" id="PTHR37984">
    <property type="entry name" value="PROTEIN CBG26694"/>
    <property type="match status" value="1"/>
</dbReference>
<dbReference type="KEGG" id="qsa:O6P43_002471"/>
<evidence type="ECO:0000313" key="2">
    <source>
        <dbReference type="EMBL" id="KAJ7979026.1"/>
    </source>
</evidence>
<dbReference type="PROSITE" id="PS50994">
    <property type="entry name" value="INTEGRASE"/>
    <property type="match status" value="1"/>
</dbReference>
<dbReference type="AlphaFoldDB" id="A0AAD7VKA0"/>
<accession>A0AAD7VKA0</accession>
<dbReference type="InterPro" id="IPR050951">
    <property type="entry name" value="Retrovirus_Pol_polyprotein"/>
</dbReference>
<name>A0AAD7VKA0_QUISA</name>
<protein>
    <submittedName>
        <fullName evidence="2">Ty3/gypsy retrotransposon protein</fullName>
    </submittedName>
</protein>
<dbReference type="Proteomes" id="UP001163823">
    <property type="component" value="Chromosome 2"/>
</dbReference>
<proteinExistence type="predicted"/>
<dbReference type="InterPro" id="IPR001584">
    <property type="entry name" value="Integrase_cat-core"/>
</dbReference>
<dbReference type="PANTHER" id="PTHR37984:SF5">
    <property type="entry name" value="PROTEIN NYNRIN-LIKE"/>
    <property type="match status" value="1"/>
</dbReference>
<dbReference type="Gene3D" id="3.30.420.10">
    <property type="entry name" value="Ribonuclease H-like superfamily/Ribonuclease H"/>
    <property type="match status" value="1"/>
</dbReference>
<dbReference type="InterPro" id="IPR016197">
    <property type="entry name" value="Chromo-like_dom_sf"/>
</dbReference>
<keyword evidence="3" id="KW-1185">Reference proteome</keyword>
<dbReference type="InterPro" id="IPR036397">
    <property type="entry name" value="RNaseH_sf"/>
</dbReference>
<dbReference type="GO" id="GO:0015074">
    <property type="term" value="P:DNA integration"/>
    <property type="evidence" value="ECO:0007669"/>
    <property type="project" value="InterPro"/>
</dbReference>
<dbReference type="EMBL" id="JARAOO010000002">
    <property type="protein sequence ID" value="KAJ7979026.1"/>
    <property type="molecule type" value="Genomic_DNA"/>
</dbReference>
<dbReference type="InterPro" id="IPR012337">
    <property type="entry name" value="RNaseH-like_sf"/>
</dbReference>
<evidence type="ECO:0000313" key="3">
    <source>
        <dbReference type="Proteomes" id="UP001163823"/>
    </source>
</evidence>
<feature type="domain" description="Integrase catalytic" evidence="1">
    <location>
        <begin position="1"/>
        <end position="83"/>
    </location>
</feature>
<reference evidence="2" key="1">
    <citation type="journal article" date="2023" name="Science">
        <title>Elucidation of the pathway for biosynthesis of saponin adjuvants from the soapbark tree.</title>
        <authorList>
            <person name="Reed J."/>
            <person name="Orme A."/>
            <person name="El-Demerdash A."/>
            <person name="Owen C."/>
            <person name="Martin L.B.B."/>
            <person name="Misra R.C."/>
            <person name="Kikuchi S."/>
            <person name="Rejzek M."/>
            <person name="Martin A.C."/>
            <person name="Harkess A."/>
            <person name="Leebens-Mack J."/>
            <person name="Louveau T."/>
            <person name="Stephenson M.J."/>
            <person name="Osbourn A."/>
        </authorList>
    </citation>
    <scope>NUCLEOTIDE SEQUENCE</scope>
    <source>
        <strain evidence="2">S10</strain>
    </source>
</reference>
<organism evidence="2 3">
    <name type="scientific">Quillaja saponaria</name>
    <name type="common">Soap bark tree</name>
    <dbReference type="NCBI Taxonomy" id="32244"/>
    <lineage>
        <taxon>Eukaryota</taxon>
        <taxon>Viridiplantae</taxon>
        <taxon>Streptophyta</taxon>
        <taxon>Embryophyta</taxon>
        <taxon>Tracheophyta</taxon>
        <taxon>Spermatophyta</taxon>
        <taxon>Magnoliopsida</taxon>
        <taxon>eudicotyledons</taxon>
        <taxon>Gunneridae</taxon>
        <taxon>Pentapetalae</taxon>
        <taxon>rosids</taxon>
        <taxon>fabids</taxon>
        <taxon>Fabales</taxon>
        <taxon>Quillajaceae</taxon>
        <taxon>Quillaja</taxon>
    </lineage>
</organism>
<dbReference type="InterPro" id="IPR056924">
    <property type="entry name" value="SH3_Tf2-1"/>
</dbReference>
<sequence length="278" mass="32628">MSSFWKELMKKMGVKLNLSTAYHPQSDGQSEVLNRCLETFLRCMSADKPREWAKWLPLAEFWYNTNFHSAAQTTPYEIVYVQAPPLHLPYIPGDSSNDMVDRSLIAREAALKLLKYHLMRAQDRMKGQVDKKRTDKEFQEGEWVYLKLQPYRQLTMANKKFHKLSYKFYGPYQIVQRVGRAAYKLDLPSSARIHPTFHISQLKKKIGDIQSQVELPEFSEDGIIVLKPTAILDRKFIKKNNQAVIQLLVQWAHTYPEDATWVDYNYFIQQFPDFPVNT</sequence>
<evidence type="ECO:0000259" key="1">
    <source>
        <dbReference type="PROSITE" id="PS50994"/>
    </source>
</evidence>
<dbReference type="SUPFAM" id="SSF53098">
    <property type="entry name" value="Ribonuclease H-like"/>
    <property type="match status" value="1"/>
</dbReference>
<dbReference type="GO" id="GO:0003676">
    <property type="term" value="F:nucleic acid binding"/>
    <property type="evidence" value="ECO:0007669"/>
    <property type="project" value="InterPro"/>
</dbReference>
<dbReference type="Pfam" id="PF24626">
    <property type="entry name" value="SH3_Tf2-1"/>
    <property type="match status" value="1"/>
</dbReference>
<dbReference type="SUPFAM" id="SSF54160">
    <property type="entry name" value="Chromo domain-like"/>
    <property type="match status" value="1"/>
</dbReference>
<gene>
    <name evidence="2" type="ORF">O6P43_002471</name>
</gene>